<sequence>MSTDVEMLPDVDNSPPSPQEEVMDDDSASNSPSQPSSEDEEPGANEDEDDEDDEDEDGDDSSASEQGDGDGEGDGDEGEPELEPENAEESIAVEEPATAAPDIDASASASSAPNKPLTVRKKRKPRSPSPVAAPPPPPPLPTIRLSIKLGGPSKYEVDVVSLAKSTGQLPKDESTVPTIVNDVDDEAEDEGAKAKDAGVKSEAEGVKSEGEGKRRRRRKPNNAHYDLNDPFIDDSDLAIDERSFIAQTKMQGFYVSAGEVALLKEKTPKKPHSRKPLLLPLPPPSQPMLGESSSASAAGPSRMSPNDVSYSMDGTRDSPIAVPSDGEDDKHGLKRKASDSVQPVSWGPSDAKSGKKRKGNVDIRPFHPELQVMIDRLKVLIAMENWEKKGKFPQSLKPHLAALAIKAIRLNEYDDNFFNLMPTIFPYNRFTMAKLIKRTVMHDHIRILVDRQEVLLAELRQMAVEGFPKAQEEHERAVANWERKQQQKHEASHDSVPASAEGTPVPTPSQGPGQNPDESMKDEKSHPPPQKYKLTEAMKNTIWALVCISNECCRIENEKNQLEGVVTMVSDQGLRKALYQKIVAAFPEGWMTSGQISREMSILKKKYEKEDKMDQDD</sequence>
<dbReference type="OrthoDB" id="5576775at2759"/>
<dbReference type="RefSeq" id="XP_007387514.1">
    <property type="nucleotide sequence ID" value="XM_007387452.1"/>
</dbReference>
<dbReference type="OMA" id="HANRSKF"/>
<feature type="compositionally biased region" description="Low complexity" evidence="2">
    <location>
        <begin position="96"/>
        <end position="113"/>
    </location>
</feature>
<dbReference type="InterPro" id="IPR014840">
    <property type="entry name" value="HRD"/>
</dbReference>
<dbReference type="KEGG" id="psq:PUNSTDRAFT_55035"/>
<feature type="domain" description="Hpc2-related" evidence="3">
    <location>
        <begin position="218"/>
        <end position="260"/>
    </location>
</feature>
<evidence type="ECO:0000256" key="2">
    <source>
        <dbReference type="SAM" id="MobiDB-lite"/>
    </source>
</evidence>
<evidence type="ECO:0000313" key="5">
    <source>
        <dbReference type="EMBL" id="EIN05111.1"/>
    </source>
</evidence>
<feature type="compositionally biased region" description="Acidic residues" evidence="2">
    <location>
        <begin position="37"/>
        <end position="92"/>
    </location>
</feature>
<keyword evidence="1" id="KW-0597">Phosphoprotein</keyword>
<feature type="compositionally biased region" description="Basic and acidic residues" evidence="2">
    <location>
        <begin position="190"/>
        <end position="212"/>
    </location>
</feature>
<dbReference type="InterPro" id="IPR026947">
    <property type="entry name" value="UBN_middle_dom"/>
</dbReference>
<evidence type="ECO:0000259" key="4">
    <source>
        <dbReference type="Pfam" id="PF14075"/>
    </source>
</evidence>
<reference evidence="6" key="1">
    <citation type="journal article" date="2012" name="Science">
        <title>The Paleozoic origin of enzymatic lignin decomposition reconstructed from 31 fungal genomes.</title>
        <authorList>
            <person name="Floudas D."/>
            <person name="Binder M."/>
            <person name="Riley R."/>
            <person name="Barry K."/>
            <person name="Blanchette R.A."/>
            <person name="Henrissat B."/>
            <person name="Martinez A.T."/>
            <person name="Otillar R."/>
            <person name="Spatafora J.W."/>
            <person name="Yadav J.S."/>
            <person name="Aerts A."/>
            <person name="Benoit I."/>
            <person name="Boyd A."/>
            <person name="Carlson A."/>
            <person name="Copeland A."/>
            <person name="Coutinho P.M."/>
            <person name="de Vries R.P."/>
            <person name="Ferreira P."/>
            <person name="Findley K."/>
            <person name="Foster B."/>
            <person name="Gaskell J."/>
            <person name="Glotzer D."/>
            <person name="Gorecki P."/>
            <person name="Heitman J."/>
            <person name="Hesse C."/>
            <person name="Hori C."/>
            <person name="Igarashi K."/>
            <person name="Jurgens J.A."/>
            <person name="Kallen N."/>
            <person name="Kersten P."/>
            <person name="Kohler A."/>
            <person name="Kuees U."/>
            <person name="Kumar T.K.A."/>
            <person name="Kuo A."/>
            <person name="LaButti K."/>
            <person name="Larrondo L.F."/>
            <person name="Lindquist E."/>
            <person name="Ling A."/>
            <person name="Lombard V."/>
            <person name="Lucas S."/>
            <person name="Lundell T."/>
            <person name="Martin R."/>
            <person name="McLaughlin D.J."/>
            <person name="Morgenstern I."/>
            <person name="Morin E."/>
            <person name="Murat C."/>
            <person name="Nagy L.G."/>
            <person name="Nolan M."/>
            <person name="Ohm R.A."/>
            <person name="Patyshakuliyeva A."/>
            <person name="Rokas A."/>
            <person name="Ruiz-Duenas F.J."/>
            <person name="Sabat G."/>
            <person name="Salamov A."/>
            <person name="Samejima M."/>
            <person name="Schmutz J."/>
            <person name="Slot J.C."/>
            <person name="St John F."/>
            <person name="Stenlid J."/>
            <person name="Sun H."/>
            <person name="Sun S."/>
            <person name="Syed K."/>
            <person name="Tsang A."/>
            <person name="Wiebenga A."/>
            <person name="Young D."/>
            <person name="Pisabarro A."/>
            <person name="Eastwood D.C."/>
            <person name="Martin F."/>
            <person name="Cullen D."/>
            <person name="Grigoriev I.V."/>
            <person name="Hibbett D.S."/>
        </authorList>
    </citation>
    <scope>NUCLEOTIDE SEQUENCE [LARGE SCALE GENOMIC DNA]</scope>
    <source>
        <strain evidence="6">HHB-11173 SS5</strain>
    </source>
</reference>
<feature type="domain" description="Ubinuclein middle" evidence="4">
    <location>
        <begin position="365"/>
        <end position="598"/>
    </location>
</feature>
<gene>
    <name evidence="5" type="ORF">PUNSTDRAFT_55035</name>
</gene>
<feature type="compositionally biased region" description="Basic and acidic residues" evidence="2">
    <location>
        <begin position="470"/>
        <end position="493"/>
    </location>
</feature>
<accession>R7S5V2</accession>
<feature type="compositionally biased region" description="Polar residues" evidence="2">
    <location>
        <begin position="508"/>
        <end position="517"/>
    </location>
</feature>
<evidence type="ECO:0008006" key="7">
    <source>
        <dbReference type="Google" id="ProtNLM"/>
    </source>
</evidence>
<dbReference type="GeneID" id="18883920"/>
<feature type="region of interest" description="Disordered" evidence="2">
    <location>
        <begin position="164"/>
        <end position="232"/>
    </location>
</feature>
<dbReference type="HOGENOM" id="CLU_022330_0_0_1"/>
<dbReference type="Pfam" id="PF14075">
    <property type="entry name" value="UBN_AB"/>
    <property type="match status" value="1"/>
</dbReference>
<organism evidence="5 6">
    <name type="scientific">Punctularia strigosozonata (strain HHB-11173)</name>
    <name type="common">White-rot fungus</name>
    <dbReference type="NCBI Taxonomy" id="741275"/>
    <lineage>
        <taxon>Eukaryota</taxon>
        <taxon>Fungi</taxon>
        <taxon>Dikarya</taxon>
        <taxon>Basidiomycota</taxon>
        <taxon>Agaricomycotina</taxon>
        <taxon>Agaricomycetes</taxon>
        <taxon>Corticiales</taxon>
        <taxon>Punctulariaceae</taxon>
        <taxon>Punctularia</taxon>
    </lineage>
</organism>
<feature type="region of interest" description="Disordered" evidence="2">
    <location>
        <begin position="470"/>
        <end position="531"/>
    </location>
</feature>
<dbReference type="Proteomes" id="UP000054196">
    <property type="component" value="Unassembled WGS sequence"/>
</dbReference>
<dbReference type="eggNOG" id="ENOG502S587">
    <property type="taxonomic scope" value="Eukaryota"/>
</dbReference>
<dbReference type="AlphaFoldDB" id="R7S5V2"/>
<evidence type="ECO:0000313" key="6">
    <source>
        <dbReference type="Proteomes" id="UP000054196"/>
    </source>
</evidence>
<feature type="region of interest" description="Disordered" evidence="2">
    <location>
        <begin position="1"/>
        <end position="147"/>
    </location>
</feature>
<proteinExistence type="predicted"/>
<feature type="compositionally biased region" description="Pro residues" evidence="2">
    <location>
        <begin position="127"/>
        <end position="141"/>
    </location>
</feature>
<dbReference type="Pfam" id="PF08729">
    <property type="entry name" value="HUN"/>
    <property type="match status" value="1"/>
</dbReference>
<name>R7S5V2_PUNST</name>
<evidence type="ECO:0000259" key="3">
    <source>
        <dbReference type="Pfam" id="PF08729"/>
    </source>
</evidence>
<dbReference type="EMBL" id="JH687551">
    <property type="protein sequence ID" value="EIN05111.1"/>
    <property type="molecule type" value="Genomic_DNA"/>
</dbReference>
<keyword evidence="6" id="KW-1185">Reference proteome</keyword>
<feature type="region of interest" description="Disordered" evidence="2">
    <location>
        <begin position="265"/>
        <end position="362"/>
    </location>
</feature>
<evidence type="ECO:0000256" key="1">
    <source>
        <dbReference type="ARBA" id="ARBA00022553"/>
    </source>
</evidence>
<protein>
    <recommendedName>
        <fullName evidence="7">Ubinuclein middle domain-containing protein</fullName>
    </recommendedName>
</protein>